<gene>
    <name evidence="1" type="ORF">GGQ66_002964</name>
</gene>
<accession>A0A7W6K591</accession>
<keyword evidence="1" id="KW-0418">Kinase</keyword>
<organism evidence="1 2">
    <name type="scientific">Allorhizobium borbori</name>
    <dbReference type="NCBI Taxonomy" id="485907"/>
    <lineage>
        <taxon>Bacteria</taxon>
        <taxon>Pseudomonadati</taxon>
        <taxon>Pseudomonadota</taxon>
        <taxon>Alphaproteobacteria</taxon>
        <taxon>Hyphomicrobiales</taxon>
        <taxon>Rhizobiaceae</taxon>
        <taxon>Rhizobium/Agrobacterium group</taxon>
        <taxon>Allorhizobium</taxon>
    </lineage>
</organism>
<dbReference type="Proteomes" id="UP000584824">
    <property type="component" value="Unassembled WGS sequence"/>
</dbReference>
<dbReference type="EMBL" id="JACIDU010000011">
    <property type="protein sequence ID" value="MBB4104390.1"/>
    <property type="molecule type" value="Genomic_DNA"/>
</dbReference>
<evidence type="ECO:0000313" key="2">
    <source>
        <dbReference type="Proteomes" id="UP000584824"/>
    </source>
</evidence>
<evidence type="ECO:0000313" key="1">
    <source>
        <dbReference type="EMBL" id="MBB4104390.1"/>
    </source>
</evidence>
<comment type="caution">
    <text evidence="1">The sequence shown here is derived from an EMBL/GenBank/DDBJ whole genome shotgun (WGS) entry which is preliminary data.</text>
</comment>
<dbReference type="RefSeq" id="WP_183793469.1">
    <property type="nucleotide sequence ID" value="NZ_JACIDU010000011.1"/>
</dbReference>
<keyword evidence="1" id="KW-0808">Transferase</keyword>
<keyword evidence="2" id="KW-1185">Reference proteome</keyword>
<name>A0A7W6K591_9HYPH</name>
<dbReference type="GO" id="GO:0016301">
    <property type="term" value="F:kinase activity"/>
    <property type="evidence" value="ECO:0007669"/>
    <property type="project" value="UniProtKB-KW"/>
</dbReference>
<reference evidence="1 2" key="1">
    <citation type="submission" date="2020-08" db="EMBL/GenBank/DDBJ databases">
        <title>Genomic Encyclopedia of Type Strains, Phase IV (KMG-IV): sequencing the most valuable type-strain genomes for metagenomic binning, comparative biology and taxonomic classification.</title>
        <authorList>
            <person name="Goeker M."/>
        </authorList>
    </citation>
    <scope>NUCLEOTIDE SEQUENCE [LARGE SCALE GENOMIC DNA]</scope>
    <source>
        <strain evidence="1 2">DSM 26385</strain>
    </source>
</reference>
<protein>
    <submittedName>
        <fullName evidence="1">Thiamine kinase-like enzyme</fullName>
    </submittedName>
</protein>
<dbReference type="AlphaFoldDB" id="A0A7W6K591"/>
<proteinExistence type="predicted"/>
<sequence length="105" mass="11250">MAHRSVPCPATAVAMQTGAIFTGLAVGAVNAHMAGVAAARQAREERASHILAHQLNDAVSVAHEWADYAKRLIAENEKLKAENARLKAVAEQRRGVIERMKKVAA</sequence>